<dbReference type="GO" id="GO:0016747">
    <property type="term" value="F:acyltransferase activity, transferring groups other than amino-acyl groups"/>
    <property type="evidence" value="ECO:0007669"/>
    <property type="project" value="InterPro"/>
</dbReference>
<reference evidence="3 4" key="1">
    <citation type="submission" date="2015-01" db="EMBL/GenBank/DDBJ databases">
        <title>Genome sequence of Mycobacterium llatzerense and Mycobacterium immunogenum recovered from brain abscess.</title>
        <authorList>
            <person name="Greninger A.L."/>
            <person name="Langelier C."/>
            <person name="Cunningham G."/>
            <person name="Chiu C.Y."/>
            <person name="Miller S."/>
        </authorList>
    </citation>
    <scope>NUCLEOTIDE SEQUENCE [LARGE SCALE GENOMIC DNA]</scope>
    <source>
        <strain evidence="3 4">CLUC14</strain>
    </source>
</reference>
<feature type="domain" description="Thiolase N-terminal" evidence="1">
    <location>
        <begin position="4"/>
        <end position="223"/>
    </location>
</feature>
<dbReference type="PANTHER" id="PTHR42870">
    <property type="entry name" value="ACETYL-COA C-ACETYLTRANSFERASE"/>
    <property type="match status" value="1"/>
</dbReference>
<comment type="caution">
    <text evidence="3">The sequence shown here is derived from an EMBL/GenBank/DDBJ whole genome shotgun (WGS) entry which is preliminary data.</text>
</comment>
<evidence type="ECO:0000259" key="2">
    <source>
        <dbReference type="Pfam" id="PF22691"/>
    </source>
</evidence>
<dbReference type="Gene3D" id="3.40.47.10">
    <property type="match status" value="1"/>
</dbReference>
<dbReference type="OrthoDB" id="9785768at2"/>
<feature type="domain" description="Thiolase C-terminal" evidence="2">
    <location>
        <begin position="242"/>
        <end position="382"/>
    </location>
</feature>
<gene>
    <name evidence="3" type="ORF">TL10_16415</name>
</gene>
<dbReference type="SUPFAM" id="SSF53901">
    <property type="entry name" value="Thiolase-like"/>
    <property type="match status" value="2"/>
</dbReference>
<dbReference type="PATRIC" id="fig|280871.6.peg.3406"/>
<organism evidence="3 4">
    <name type="scientific">Mycolicibacterium llatzerense</name>
    <dbReference type="NCBI Taxonomy" id="280871"/>
    <lineage>
        <taxon>Bacteria</taxon>
        <taxon>Bacillati</taxon>
        <taxon>Actinomycetota</taxon>
        <taxon>Actinomycetes</taxon>
        <taxon>Mycobacteriales</taxon>
        <taxon>Mycobacteriaceae</taxon>
        <taxon>Mycolicibacterium</taxon>
    </lineage>
</organism>
<dbReference type="InterPro" id="IPR016039">
    <property type="entry name" value="Thiolase-like"/>
</dbReference>
<dbReference type="CDD" id="cd00829">
    <property type="entry name" value="SCP-x_thiolase"/>
    <property type="match status" value="1"/>
</dbReference>
<sequence length="386" mass="40990">MRNVAIVGAGMTPFAEHFGLGLKDLVPMAYAEAAAHVDKGIEKADIDAVWFGELTTSDGFPTGIVADTLDLTEIPVSRVENACATGNDAVRNGAIAIASGLYDVVLVLGADKVRETATNSTFWEWATLTRDNAWDYPLGLVAPANFALHVTRYLHESPATKEHMAMVAVKNHFHAVKNPKAQLRYEITVEQALTAPIVVDPFGLYDCTPQSDGAAAVILAAEDVVDRYTDRPVWVRGVGLGMDKVMHQHKDDMTSFPATVRAAKAAMSMAGIGPHDIDVAEVHDCFTGVELISYEDLGFAERHMAYKLIESGQTYVGGALPVNPSGGLKAKGHPPGATGVAQCYELFSQLRGEAVNQVDGARIGLAHNVGGPTAVAAVTILSADRG</sequence>
<dbReference type="InterPro" id="IPR002155">
    <property type="entry name" value="Thiolase"/>
</dbReference>
<dbReference type="Pfam" id="PF22691">
    <property type="entry name" value="Thiolase_C_1"/>
    <property type="match status" value="1"/>
</dbReference>
<dbReference type="Pfam" id="PF00108">
    <property type="entry name" value="Thiolase_N"/>
    <property type="match status" value="1"/>
</dbReference>
<dbReference type="PANTHER" id="PTHR42870:SF6">
    <property type="entry name" value="ACETYL-COA C-ACYLTRANSFERASE"/>
    <property type="match status" value="1"/>
</dbReference>
<dbReference type="Proteomes" id="UP000032221">
    <property type="component" value="Unassembled WGS sequence"/>
</dbReference>
<dbReference type="EMBL" id="JXST01000022">
    <property type="protein sequence ID" value="KIU15881.1"/>
    <property type="molecule type" value="Genomic_DNA"/>
</dbReference>
<evidence type="ECO:0000259" key="1">
    <source>
        <dbReference type="Pfam" id="PF00108"/>
    </source>
</evidence>
<name>A0A0D1LIN4_9MYCO</name>
<accession>A0A0D1LIN4</accession>
<evidence type="ECO:0000313" key="4">
    <source>
        <dbReference type="Proteomes" id="UP000032221"/>
    </source>
</evidence>
<dbReference type="InterPro" id="IPR055140">
    <property type="entry name" value="Thiolase_C_2"/>
</dbReference>
<dbReference type="STRING" id="280871.TL10_16415"/>
<dbReference type="InterPro" id="IPR020616">
    <property type="entry name" value="Thiolase_N"/>
</dbReference>
<dbReference type="PIRSF" id="PIRSF000429">
    <property type="entry name" value="Ac-CoA_Ac_transf"/>
    <property type="match status" value="1"/>
</dbReference>
<evidence type="ECO:0000313" key="3">
    <source>
        <dbReference type="EMBL" id="KIU15881.1"/>
    </source>
</evidence>
<keyword evidence="4" id="KW-1185">Reference proteome</keyword>
<protein>
    <submittedName>
        <fullName evidence="3">Thiolase</fullName>
    </submittedName>
</protein>
<proteinExistence type="predicted"/>
<dbReference type="RefSeq" id="WP_043986426.1">
    <property type="nucleotide sequence ID" value="NZ_JXST01000022.1"/>
</dbReference>
<dbReference type="AlphaFoldDB" id="A0A0D1LIN4"/>